<protein>
    <recommendedName>
        <fullName evidence="1">dual-specificity kinase</fullName>
        <ecNumber evidence="1">2.7.12.1</ecNumber>
    </recommendedName>
</protein>
<evidence type="ECO:0000256" key="7">
    <source>
        <dbReference type="ARBA" id="ARBA00049003"/>
    </source>
</evidence>
<evidence type="ECO:0000256" key="8">
    <source>
        <dbReference type="ARBA" id="ARBA00049308"/>
    </source>
</evidence>
<dbReference type="GO" id="GO:0005737">
    <property type="term" value="C:cytoplasm"/>
    <property type="evidence" value="ECO:0007669"/>
    <property type="project" value="TreeGrafter"/>
</dbReference>
<keyword evidence="4" id="KW-0547">Nucleotide-binding</keyword>
<dbReference type="Gene3D" id="3.30.10.30">
    <property type="entry name" value="DYRK"/>
    <property type="match status" value="1"/>
</dbReference>
<evidence type="ECO:0000256" key="2">
    <source>
        <dbReference type="ARBA" id="ARBA00022527"/>
    </source>
</evidence>
<dbReference type="Proteomes" id="UP000094527">
    <property type="component" value="Unassembled WGS sequence"/>
</dbReference>
<dbReference type="GO" id="GO:0005524">
    <property type="term" value="F:ATP binding"/>
    <property type="evidence" value="ECO:0007669"/>
    <property type="project" value="UniProtKB-KW"/>
</dbReference>
<evidence type="ECO:0000256" key="1">
    <source>
        <dbReference type="ARBA" id="ARBA00013203"/>
    </source>
</evidence>
<feature type="compositionally biased region" description="Basic and acidic residues" evidence="10">
    <location>
        <begin position="1"/>
        <end position="19"/>
    </location>
</feature>
<dbReference type="PANTHER" id="PTHR24058">
    <property type="entry name" value="DUAL SPECIFICITY PROTEIN KINASE"/>
    <property type="match status" value="1"/>
</dbReference>
<comment type="caution">
    <text evidence="12">The sequence shown here is derived from an EMBL/GenBank/DDBJ whole genome shotgun (WGS) entry which is preliminary data.</text>
</comment>
<evidence type="ECO:0000256" key="5">
    <source>
        <dbReference type="ARBA" id="ARBA00022777"/>
    </source>
</evidence>
<dbReference type="GO" id="GO:0005634">
    <property type="term" value="C:nucleus"/>
    <property type="evidence" value="ECO:0007669"/>
    <property type="project" value="TreeGrafter"/>
</dbReference>
<dbReference type="GO" id="GO:0004674">
    <property type="term" value="F:protein serine/threonine kinase activity"/>
    <property type="evidence" value="ECO:0007669"/>
    <property type="project" value="UniProtKB-KW"/>
</dbReference>
<sequence>MSENLSKKMDVSQKVKEPAEPSTSETEGSKTGMSLQEAFDKYGFKLSSFETREIFRYSQIYFVGEKATKINGGIDLRDTSRFDDEYGFYRFVPEDHLAYRYELVKPLGKGTTAQVFSAVDHKENHGNIDVVQMYDHFRNHACIVFELLSENPWSVIKETKKQGLPLHRVQGFACSLIKVLDALGRNKIMHGDLKLDNILVKQTGAPLSSTRSDPRHDDESDQLALGMEVFGVPPPEFLELCSRAKNFIKDGEPCFAIARLTPSQALVHPFITNKIPSPGDNEKSSFSPAAEDSQPNSARSRGTYKERRVTNKRKRSELED</sequence>
<dbReference type="EC" id="2.7.12.1" evidence="1"/>
<dbReference type="STRING" id="48709.A0A1D2MBC4"/>
<keyword evidence="5 12" id="KW-0418">Kinase</keyword>
<evidence type="ECO:0000256" key="4">
    <source>
        <dbReference type="ARBA" id="ARBA00022741"/>
    </source>
</evidence>
<evidence type="ECO:0000256" key="10">
    <source>
        <dbReference type="SAM" id="MobiDB-lite"/>
    </source>
</evidence>
<evidence type="ECO:0000256" key="9">
    <source>
        <dbReference type="ARBA" id="ARBA00051680"/>
    </source>
</evidence>
<feature type="region of interest" description="Disordered" evidence="10">
    <location>
        <begin position="1"/>
        <end position="32"/>
    </location>
</feature>
<dbReference type="AlphaFoldDB" id="A0A1D2MBC4"/>
<evidence type="ECO:0000256" key="6">
    <source>
        <dbReference type="ARBA" id="ARBA00022840"/>
    </source>
</evidence>
<dbReference type="Gene3D" id="1.10.510.10">
    <property type="entry name" value="Transferase(Phosphotransferase) domain 1"/>
    <property type="match status" value="1"/>
</dbReference>
<name>A0A1D2MBC4_ORCCI</name>
<feature type="compositionally biased region" description="Polar residues" evidence="10">
    <location>
        <begin position="21"/>
        <end position="32"/>
    </location>
</feature>
<dbReference type="PANTHER" id="PTHR24058:SF112">
    <property type="entry name" value="DUAL SPECIFICITY TYROSINE-PHOSPHORYLATION-REGULATED KINASE 3 HOMOLOG-RELATED"/>
    <property type="match status" value="1"/>
</dbReference>
<dbReference type="InterPro" id="IPR050494">
    <property type="entry name" value="Ser_Thr_dual-spec_kinase"/>
</dbReference>
<evidence type="ECO:0000256" key="3">
    <source>
        <dbReference type="ARBA" id="ARBA00022679"/>
    </source>
</evidence>
<evidence type="ECO:0000259" key="11">
    <source>
        <dbReference type="SMART" id="SM00220"/>
    </source>
</evidence>
<keyword evidence="13" id="KW-1185">Reference proteome</keyword>
<dbReference type="SUPFAM" id="SSF56112">
    <property type="entry name" value="Protein kinase-like (PK-like)"/>
    <property type="match status" value="1"/>
</dbReference>
<comment type="catalytic activity">
    <reaction evidence="7">
        <text>L-seryl-[protein] + ATP = O-phospho-L-seryl-[protein] + ADP + H(+)</text>
        <dbReference type="Rhea" id="RHEA:17989"/>
        <dbReference type="Rhea" id="RHEA-COMP:9863"/>
        <dbReference type="Rhea" id="RHEA-COMP:11604"/>
        <dbReference type="ChEBI" id="CHEBI:15378"/>
        <dbReference type="ChEBI" id="CHEBI:29999"/>
        <dbReference type="ChEBI" id="CHEBI:30616"/>
        <dbReference type="ChEBI" id="CHEBI:83421"/>
        <dbReference type="ChEBI" id="CHEBI:456216"/>
        <dbReference type="EC" id="2.7.12.1"/>
    </reaction>
</comment>
<feature type="compositionally biased region" description="Basic residues" evidence="10">
    <location>
        <begin position="310"/>
        <end position="320"/>
    </location>
</feature>
<dbReference type="OrthoDB" id="9332038at2759"/>
<organism evidence="12 13">
    <name type="scientific">Orchesella cincta</name>
    <name type="common">Springtail</name>
    <name type="synonym">Podura cincta</name>
    <dbReference type="NCBI Taxonomy" id="48709"/>
    <lineage>
        <taxon>Eukaryota</taxon>
        <taxon>Metazoa</taxon>
        <taxon>Ecdysozoa</taxon>
        <taxon>Arthropoda</taxon>
        <taxon>Hexapoda</taxon>
        <taxon>Collembola</taxon>
        <taxon>Entomobryomorpha</taxon>
        <taxon>Entomobryoidea</taxon>
        <taxon>Orchesellidae</taxon>
        <taxon>Orchesellinae</taxon>
        <taxon>Orchesella</taxon>
    </lineage>
</organism>
<dbReference type="InterPro" id="IPR011009">
    <property type="entry name" value="Kinase-like_dom_sf"/>
</dbReference>
<accession>A0A1D2MBC4</accession>
<comment type="catalytic activity">
    <reaction evidence="8">
        <text>L-threonyl-[protein] + ATP = O-phospho-L-threonyl-[protein] + ADP + H(+)</text>
        <dbReference type="Rhea" id="RHEA:46608"/>
        <dbReference type="Rhea" id="RHEA-COMP:11060"/>
        <dbReference type="Rhea" id="RHEA-COMP:11605"/>
        <dbReference type="ChEBI" id="CHEBI:15378"/>
        <dbReference type="ChEBI" id="CHEBI:30013"/>
        <dbReference type="ChEBI" id="CHEBI:30616"/>
        <dbReference type="ChEBI" id="CHEBI:61977"/>
        <dbReference type="ChEBI" id="CHEBI:456216"/>
        <dbReference type="EC" id="2.7.12.1"/>
    </reaction>
</comment>
<keyword evidence="6" id="KW-0067">ATP-binding</keyword>
<comment type="catalytic activity">
    <reaction evidence="9">
        <text>L-tyrosyl-[protein] + ATP = O-phospho-L-tyrosyl-[protein] + ADP + H(+)</text>
        <dbReference type="Rhea" id="RHEA:10596"/>
        <dbReference type="Rhea" id="RHEA-COMP:10136"/>
        <dbReference type="Rhea" id="RHEA-COMP:20101"/>
        <dbReference type="ChEBI" id="CHEBI:15378"/>
        <dbReference type="ChEBI" id="CHEBI:30616"/>
        <dbReference type="ChEBI" id="CHEBI:46858"/>
        <dbReference type="ChEBI" id="CHEBI:61978"/>
        <dbReference type="ChEBI" id="CHEBI:456216"/>
        <dbReference type="EC" id="2.7.12.1"/>
    </reaction>
</comment>
<keyword evidence="2" id="KW-0723">Serine/threonine-protein kinase</keyword>
<dbReference type="InterPro" id="IPR000719">
    <property type="entry name" value="Prot_kinase_dom"/>
</dbReference>
<keyword evidence="3" id="KW-0808">Transferase</keyword>
<gene>
    <name evidence="12" type="ORF">Ocin01_16420</name>
</gene>
<dbReference type="InterPro" id="IPR042521">
    <property type="entry name" value="DYRK"/>
</dbReference>
<evidence type="ECO:0000313" key="12">
    <source>
        <dbReference type="EMBL" id="ODM90263.1"/>
    </source>
</evidence>
<feature type="domain" description="Protein kinase" evidence="11">
    <location>
        <begin position="101"/>
        <end position="271"/>
    </location>
</feature>
<dbReference type="EMBL" id="LJIJ01002076">
    <property type="protein sequence ID" value="ODM90263.1"/>
    <property type="molecule type" value="Genomic_DNA"/>
</dbReference>
<dbReference type="GO" id="GO:0004712">
    <property type="term" value="F:protein serine/threonine/tyrosine kinase activity"/>
    <property type="evidence" value="ECO:0007669"/>
    <property type="project" value="UniProtKB-EC"/>
</dbReference>
<proteinExistence type="predicted"/>
<reference evidence="12 13" key="1">
    <citation type="journal article" date="2016" name="Genome Biol. Evol.">
        <title>Gene Family Evolution Reflects Adaptation to Soil Environmental Stressors in the Genome of the Collembolan Orchesella cincta.</title>
        <authorList>
            <person name="Faddeeva-Vakhrusheva A."/>
            <person name="Derks M.F."/>
            <person name="Anvar S.Y."/>
            <person name="Agamennone V."/>
            <person name="Suring W."/>
            <person name="Smit S."/>
            <person name="van Straalen N.M."/>
            <person name="Roelofs D."/>
        </authorList>
    </citation>
    <scope>NUCLEOTIDE SEQUENCE [LARGE SCALE GENOMIC DNA]</scope>
    <source>
        <tissue evidence="12">Mixed pool</tissue>
    </source>
</reference>
<feature type="region of interest" description="Disordered" evidence="10">
    <location>
        <begin position="271"/>
        <end position="320"/>
    </location>
</feature>
<evidence type="ECO:0000313" key="13">
    <source>
        <dbReference type="Proteomes" id="UP000094527"/>
    </source>
</evidence>
<dbReference type="SMART" id="SM00220">
    <property type="entry name" value="S_TKc"/>
    <property type="match status" value="1"/>
</dbReference>
<dbReference type="Gene3D" id="3.30.200.20">
    <property type="entry name" value="Phosphorylase Kinase, domain 1"/>
    <property type="match status" value="2"/>
</dbReference>
<dbReference type="GO" id="GO:0005856">
    <property type="term" value="C:cytoskeleton"/>
    <property type="evidence" value="ECO:0007669"/>
    <property type="project" value="TreeGrafter"/>
</dbReference>